<evidence type="ECO:0000256" key="7">
    <source>
        <dbReference type="SAM" id="Phobius"/>
    </source>
</evidence>
<proteinExistence type="predicted"/>
<reference evidence="8" key="1">
    <citation type="submission" date="2020-10" db="EMBL/GenBank/DDBJ databases">
        <authorList>
            <person name="Gilroy R."/>
        </authorList>
    </citation>
    <scope>NUCLEOTIDE SEQUENCE</scope>
    <source>
        <strain evidence="8">10669</strain>
    </source>
</reference>
<dbReference type="EMBL" id="DVOG01000061">
    <property type="protein sequence ID" value="HIV03960.1"/>
    <property type="molecule type" value="Genomic_DNA"/>
</dbReference>
<name>A0A9D1NIZ3_9BACT</name>
<evidence type="ECO:0000256" key="3">
    <source>
        <dbReference type="ARBA" id="ARBA00022692"/>
    </source>
</evidence>
<dbReference type="Pfam" id="PF03977">
    <property type="entry name" value="OAD_beta"/>
    <property type="match status" value="1"/>
</dbReference>
<feature type="transmembrane region" description="Helical" evidence="7">
    <location>
        <begin position="216"/>
        <end position="236"/>
    </location>
</feature>
<evidence type="ECO:0000256" key="5">
    <source>
        <dbReference type="ARBA" id="ARBA00022989"/>
    </source>
</evidence>
<protein>
    <submittedName>
        <fullName evidence="8">Sodium ion-translocating decarboxylase subunit beta</fullName>
    </submittedName>
</protein>
<dbReference type="PANTHER" id="PTHR35806:SF1">
    <property type="entry name" value="OXALOACETATE DECARBOXYLASE BETA CHAIN 2"/>
    <property type="match status" value="1"/>
</dbReference>
<keyword evidence="6 7" id="KW-0472">Membrane</keyword>
<feature type="transmembrane region" description="Helical" evidence="7">
    <location>
        <begin position="319"/>
        <end position="348"/>
    </location>
</feature>
<comment type="caution">
    <text evidence="8">The sequence shown here is derived from an EMBL/GenBank/DDBJ whole genome shotgun (WGS) entry which is preliminary data.</text>
</comment>
<organism evidence="8 9">
    <name type="scientific">Candidatus Spyradosoma merdigallinarum</name>
    <dbReference type="NCBI Taxonomy" id="2840950"/>
    <lineage>
        <taxon>Bacteria</taxon>
        <taxon>Pseudomonadati</taxon>
        <taxon>Verrucomicrobiota</taxon>
        <taxon>Opitutia</taxon>
        <taxon>Opitutia incertae sedis</taxon>
        <taxon>Candidatus Spyradosoma</taxon>
    </lineage>
</organism>
<evidence type="ECO:0000313" key="8">
    <source>
        <dbReference type="EMBL" id="HIV03960.1"/>
    </source>
</evidence>
<dbReference type="GO" id="GO:0006814">
    <property type="term" value="P:sodium ion transport"/>
    <property type="evidence" value="ECO:0007669"/>
    <property type="project" value="InterPro"/>
</dbReference>
<evidence type="ECO:0000256" key="6">
    <source>
        <dbReference type="ARBA" id="ARBA00023136"/>
    </source>
</evidence>
<feature type="transmembrane region" description="Helical" evidence="7">
    <location>
        <begin position="392"/>
        <end position="417"/>
    </location>
</feature>
<keyword evidence="4" id="KW-1278">Translocase</keyword>
<keyword evidence="2" id="KW-1003">Cell membrane</keyword>
<accession>A0A9D1NIZ3</accession>
<evidence type="ECO:0000256" key="2">
    <source>
        <dbReference type="ARBA" id="ARBA00022475"/>
    </source>
</evidence>
<feature type="transmembrane region" description="Helical" evidence="7">
    <location>
        <begin position="26"/>
        <end position="45"/>
    </location>
</feature>
<feature type="transmembrane region" description="Helical" evidence="7">
    <location>
        <begin position="274"/>
        <end position="295"/>
    </location>
</feature>
<dbReference type="GO" id="GO:0005886">
    <property type="term" value="C:plasma membrane"/>
    <property type="evidence" value="ECO:0007669"/>
    <property type="project" value="UniProtKB-SubCell"/>
</dbReference>
<feature type="transmembrane region" description="Helical" evidence="7">
    <location>
        <begin position="360"/>
        <end position="380"/>
    </location>
</feature>
<evidence type="ECO:0000256" key="1">
    <source>
        <dbReference type="ARBA" id="ARBA00004651"/>
    </source>
</evidence>
<sequence>MDNIDIIDIIRRLFEGITTLVDSPPLLCWTGVGLIILGGVLVFLGKKGVLEPLLMIPMGLGMIVANAGNLYLDATTAIESERFPEARWINAADRTDVRYFTIEGSADYAENSARPDDYISVKSEDEIIAFLKAGKASIVDGTSGETLRGSVVLQGDLNVEPLVQGEENLVALMQKDWIQPIYNYAFSNNLIACFIFMGIGVLLDVGFLMARPFQSVFVAFCAELGTIVTFPVAIACGLSYGEAASIAMVGGADGPMVLFASLKLAKELFVPVTVVAYLYLGITYGAYPFLIRFLVPESLRKVRNKPPKKPIKVTANEKIAFTVVACAVLCLLFPVGAPLFCSLFVGIAVREAGIQAFIRLIDQVFLYGGTFFLGLILGLLCSARTLLDEKVLILLVLGIFALTMSAIGGIIGGYIMYLLTGRRFNPVCGIAGISCVPTCAKIAQKEISRVAPDVIVLPDALGINISGVITTAIFTGVYIALVPMIGG</sequence>
<evidence type="ECO:0000313" key="9">
    <source>
        <dbReference type="Proteomes" id="UP000886812"/>
    </source>
</evidence>
<dbReference type="AlphaFoldDB" id="A0A9D1NIZ3"/>
<comment type="subcellular location">
    <subcellularLocation>
        <location evidence="1">Cell membrane</location>
        <topology evidence="1">Multi-pass membrane protein</topology>
    </subcellularLocation>
</comment>
<keyword evidence="3 7" id="KW-0812">Transmembrane</keyword>
<keyword evidence="5 7" id="KW-1133">Transmembrane helix</keyword>
<reference evidence="8" key="2">
    <citation type="journal article" date="2021" name="PeerJ">
        <title>Extensive microbial diversity within the chicken gut microbiome revealed by metagenomics and culture.</title>
        <authorList>
            <person name="Gilroy R."/>
            <person name="Ravi A."/>
            <person name="Getino M."/>
            <person name="Pursley I."/>
            <person name="Horton D.L."/>
            <person name="Alikhan N.F."/>
            <person name="Baker D."/>
            <person name="Gharbi K."/>
            <person name="Hall N."/>
            <person name="Watson M."/>
            <person name="Adriaenssens E.M."/>
            <person name="Foster-Nyarko E."/>
            <person name="Jarju S."/>
            <person name="Secka A."/>
            <person name="Antonio M."/>
            <person name="Oren A."/>
            <person name="Chaudhuri R.R."/>
            <person name="La Ragione R."/>
            <person name="Hildebrand F."/>
            <person name="Pallen M.J."/>
        </authorList>
    </citation>
    <scope>NUCLEOTIDE SEQUENCE</scope>
    <source>
        <strain evidence="8">10669</strain>
    </source>
</reference>
<feature type="transmembrane region" description="Helical" evidence="7">
    <location>
        <begin position="243"/>
        <end position="262"/>
    </location>
</feature>
<feature type="transmembrane region" description="Helical" evidence="7">
    <location>
        <begin position="461"/>
        <end position="481"/>
    </location>
</feature>
<evidence type="ECO:0000256" key="4">
    <source>
        <dbReference type="ARBA" id="ARBA00022967"/>
    </source>
</evidence>
<dbReference type="PANTHER" id="PTHR35806">
    <property type="entry name" value="OXALOACETATE DECARBOXYLASE BETA CHAIN 2"/>
    <property type="match status" value="1"/>
</dbReference>
<dbReference type="InterPro" id="IPR005661">
    <property type="entry name" value="OadB_MmdB"/>
</dbReference>
<feature type="transmembrane region" description="Helical" evidence="7">
    <location>
        <begin position="190"/>
        <end position="210"/>
    </location>
</feature>
<dbReference type="Proteomes" id="UP000886812">
    <property type="component" value="Unassembled WGS sequence"/>
</dbReference>
<gene>
    <name evidence="8" type="ORF">IAC75_02280</name>
</gene>
<dbReference type="GO" id="GO:0016829">
    <property type="term" value="F:lyase activity"/>
    <property type="evidence" value="ECO:0007669"/>
    <property type="project" value="InterPro"/>
</dbReference>